<protein>
    <recommendedName>
        <fullName evidence="6">Pentacotripeptide-repeat region of PRORP domain-containing protein</fullName>
    </recommendedName>
</protein>
<dbReference type="OrthoDB" id="185373at2759"/>
<dbReference type="NCBIfam" id="TIGR00756">
    <property type="entry name" value="PPR"/>
    <property type="match status" value="4"/>
</dbReference>
<organism evidence="4 5">
    <name type="scientific">Carpinus fangiana</name>
    <dbReference type="NCBI Taxonomy" id="176857"/>
    <lineage>
        <taxon>Eukaryota</taxon>
        <taxon>Viridiplantae</taxon>
        <taxon>Streptophyta</taxon>
        <taxon>Embryophyta</taxon>
        <taxon>Tracheophyta</taxon>
        <taxon>Spermatophyta</taxon>
        <taxon>Magnoliopsida</taxon>
        <taxon>eudicotyledons</taxon>
        <taxon>Gunneridae</taxon>
        <taxon>Pentapetalae</taxon>
        <taxon>rosids</taxon>
        <taxon>fabids</taxon>
        <taxon>Fagales</taxon>
        <taxon>Betulaceae</taxon>
        <taxon>Carpinus</taxon>
    </lineage>
</organism>
<dbReference type="Proteomes" id="UP000327013">
    <property type="component" value="Chromosome 2"/>
</dbReference>
<evidence type="ECO:0000256" key="1">
    <source>
        <dbReference type="ARBA" id="ARBA00022737"/>
    </source>
</evidence>
<dbReference type="PANTHER" id="PTHR47942">
    <property type="entry name" value="TETRATRICOPEPTIDE REPEAT (TPR)-LIKE SUPERFAMILY PROTEIN-RELATED"/>
    <property type="match status" value="1"/>
</dbReference>
<dbReference type="Gene3D" id="1.25.40.10">
    <property type="entry name" value="Tetratricopeptide repeat domain"/>
    <property type="match status" value="2"/>
</dbReference>
<dbReference type="InterPro" id="IPR002885">
    <property type="entry name" value="PPR_rpt"/>
</dbReference>
<dbReference type="Pfam" id="PF13041">
    <property type="entry name" value="PPR_2"/>
    <property type="match status" value="2"/>
</dbReference>
<evidence type="ECO:0000313" key="5">
    <source>
        <dbReference type="Proteomes" id="UP000327013"/>
    </source>
</evidence>
<dbReference type="InterPro" id="IPR011990">
    <property type="entry name" value="TPR-like_helical_dom_sf"/>
</dbReference>
<feature type="region of interest" description="Disordered" evidence="3">
    <location>
        <begin position="183"/>
        <end position="209"/>
    </location>
</feature>
<dbReference type="EMBL" id="CM017322">
    <property type="protein sequence ID" value="KAE8009368.1"/>
    <property type="molecule type" value="Genomic_DNA"/>
</dbReference>
<dbReference type="Pfam" id="PF01535">
    <property type="entry name" value="PPR"/>
    <property type="match status" value="1"/>
</dbReference>
<dbReference type="PANTHER" id="PTHR47942:SF48">
    <property type="entry name" value="OS05G0355200 PROTEIN"/>
    <property type="match status" value="1"/>
</dbReference>
<feature type="repeat" description="PPR" evidence="2">
    <location>
        <begin position="437"/>
        <end position="471"/>
    </location>
</feature>
<evidence type="ECO:0000256" key="3">
    <source>
        <dbReference type="SAM" id="MobiDB-lite"/>
    </source>
</evidence>
<reference evidence="4 5" key="1">
    <citation type="submission" date="2019-06" db="EMBL/GenBank/DDBJ databases">
        <title>A chromosomal-level reference genome of Carpinus fangiana (Coryloideae, Betulaceae).</title>
        <authorList>
            <person name="Yang X."/>
            <person name="Wang Z."/>
            <person name="Zhang L."/>
            <person name="Hao G."/>
            <person name="Liu J."/>
            <person name="Yang Y."/>
        </authorList>
    </citation>
    <scope>NUCLEOTIDE SEQUENCE [LARGE SCALE GENOMIC DNA]</scope>
    <source>
        <strain evidence="4">Cfa_2016G</strain>
        <tissue evidence="4">Leaf</tissue>
    </source>
</reference>
<keyword evidence="1" id="KW-0677">Repeat</keyword>
<evidence type="ECO:0000313" key="4">
    <source>
        <dbReference type="EMBL" id="KAE8009368.1"/>
    </source>
</evidence>
<accession>A0A5N6QSA8</accession>
<keyword evidence="5" id="KW-1185">Reference proteome</keyword>
<feature type="compositionally biased region" description="Acidic residues" evidence="3">
    <location>
        <begin position="185"/>
        <end position="201"/>
    </location>
</feature>
<dbReference type="SUPFAM" id="SSF81901">
    <property type="entry name" value="HCP-like"/>
    <property type="match status" value="1"/>
</dbReference>
<feature type="repeat" description="PPR" evidence="2">
    <location>
        <begin position="279"/>
        <end position="313"/>
    </location>
</feature>
<feature type="repeat" description="PPR" evidence="2">
    <location>
        <begin position="402"/>
        <end position="436"/>
    </location>
</feature>
<name>A0A5N6QSA8_9ROSI</name>
<evidence type="ECO:0000256" key="2">
    <source>
        <dbReference type="PROSITE-ProRule" id="PRU00708"/>
    </source>
</evidence>
<dbReference type="PROSITE" id="PS51375">
    <property type="entry name" value="PPR"/>
    <property type="match status" value="4"/>
</dbReference>
<feature type="repeat" description="PPR" evidence="2">
    <location>
        <begin position="472"/>
        <end position="506"/>
    </location>
</feature>
<sequence length="570" mass="64551">MTLSLRKPIKASNLVNQYQHFQLHSTAIPNFNGHFTTTQLRALDQGRGQGRQRGEQVRLPNGSSMPLSRMLHSYSHYSLYRSYCQVPLLLPHPTSLSDLQGKLLISSSRNVNPEIGSLPIVNLRGKMLDLRHRGFCRVTKENLLSTNCRVINVRLPVLPIVNLPVKVFDFSYRGFASVTGSGIDSDAENESGDDDNGDGDCTEGVGAKSGVDPNEVNRVCKVIDELFALDRNMETVLDECGIDLSHDLVVDVLQRFKHARKPAFRFFCWVGQKPGFAHDSRTYNVMMNVLGKTRQFETMVSMLEEMGEKGLLTIETFMIAIKAFAAAKERKKAVGTFELMKKYKFKVGADTINCLLDTLGRAKLGKEAQTLFEKLKGFGNQKNMDMVFGLLKEMKEKSCPPDGRTYNALIKLMTNRRMPDDAVRIYKKMIESGIEPSIHTYNMIMKSYFQTRNYEMGHAVWDEMIQKGCCPDDNSYTVFIRGLISQGRSGDACIYLEEMIEKGMKAPQLDYNRFAADFSRAGKPGILEDLAQKMKFAGKFEESNVFARWADMMKKRVKRRDPIKASEQYT</sequence>
<proteinExistence type="predicted"/>
<gene>
    <name evidence="4" type="ORF">FH972_005808</name>
</gene>
<evidence type="ECO:0008006" key="6">
    <source>
        <dbReference type="Google" id="ProtNLM"/>
    </source>
</evidence>
<dbReference type="AlphaFoldDB" id="A0A5N6QSA8"/>
<dbReference type="InterPro" id="IPR051222">
    <property type="entry name" value="PPR/CCM1_RNA-binding"/>
</dbReference>